<keyword evidence="3" id="KW-0805">Transcription regulation</keyword>
<accession>A0A3L6RM20</accession>
<dbReference type="PANTHER" id="PTHR45614:SF25">
    <property type="entry name" value="MYB PROTEIN"/>
    <property type="match status" value="1"/>
</dbReference>
<dbReference type="GO" id="GO:0000978">
    <property type="term" value="F:RNA polymerase II cis-regulatory region sequence-specific DNA binding"/>
    <property type="evidence" value="ECO:0007669"/>
    <property type="project" value="TreeGrafter"/>
</dbReference>
<comment type="subcellular location">
    <subcellularLocation>
        <location evidence="1">Nucleus</location>
    </subcellularLocation>
</comment>
<evidence type="ECO:0000313" key="11">
    <source>
        <dbReference type="Proteomes" id="UP000275267"/>
    </source>
</evidence>
<keyword evidence="6" id="KW-0539">Nucleus</keyword>
<dbReference type="Proteomes" id="UP000275267">
    <property type="component" value="Unassembled WGS sequence"/>
</dbReference>
<feature type="region of interest" description="Disordered" evidence="7">
    <location>
        <begin position="469"/>
        <end position="568"/>
    </location>
</feature>
<feature type="compositionally biased region" description="Pro residues" evidence="7">
    <location>
        <begin position="45"/>
        <end position="60"/>
    </location>
</feature>
<keyword evidence="11" id="KW-1185">Reference proteome</keyword>
<feature type="compositionally biased region" description="Basic and acidic residues" evidence="7">
    <location>
        <begin position="475"/>
        <end position="486"/>
    </location>
</feature>
<dbReference type="InterPro" id="IPR009057">
    <property type="entry name" value="Homeodomain-like_sf"/>
</dbReference>
<feature type="region of interest" description="Disordered" evidence="7">
    <location>
        <begin position="1"/>
        <end position="67"/>
    </location>
</feature>
<dbReference type="EMBL" id="PQIB02000008">
    <property type="protein sequence ID" value="RLN05600.1"/>
    <property type="molecule type" value="Genomic_DNA"/>
</dbReference>
<keyword evidence="5" id="KW-0804">Transcription</keyword>
<name>A0A3L6RM20_PANMI</name>
<evidence type="ECO:0000313" key="10">
    <source>
        <dbReference type="EMBL" id="RLN05600.1"/>
    </source>
</evidence>
<dbReference type="InterPro" id="IPR017930">
    <property type="entry name" value="Myb_dom"/>
</dbReference>
<dbReference type="FunFam" id="1.10.10.60:FF:000060">
    <property type="entry name" value="MYB transcription factor"/>
    <property type="match status" value="1"/>
</dbReference>
<comment type="caution">
    <text evidence="10">The sequence shown here is derived from an EMBL/GenBank/DDBJ whole genome shotgun (WGS) entry which is preliminary data.</text>
</comment>
<proteinExistence type="predicted"/>
<dbReference type="PANTHER" id="PTHR45614">
    <property type="entry name" value="MYB PROTEIN-RELATED"/>
    <property type="match status" value="1"/>
</dbReference>
<dbReference type="AlphaFoldDB" id="A0A3L6RM20"/>
<evidence type="ECO:0000256" key="3">
    <source>
        <dbReference type="ARBA" id="ARBA00023015"/>
    </source>
</evidence>
<organism evidence="10 11">
    <name type="scientific">Panicum miliaceum</name>
    <name type="common">Proso millet</name>
    <name type="synonym">Broomcorn millet</name>
    <dbReference type="NCBI Taxonomy" id="4540"/>
    <lineage>
        <taxon>Eukaryota</taxon>
        <taxon>Viridiplantae</taxon>
        <taxon>Streptophyta</taxon>
        <taxon>Embryophyta</taxon>
        <taxon>Tracheophyta</taxon>
        <taxon>Spermatophyta</taxon>
        <taxon>Magnoliopsida</taxon>
        <taxon>Liliopsida</taxon>
        <taxon>Poales</taxon>
        <taxon>Poaceae</taxon>
        <taxon>PACMAD clade</taxon>
        <taxon>Panicoideae</taxon>
        <taxon>Panicodae</taxon>
        <taxon>Paniceae</taxon>
        <taxon>Panicinae</taxon>
        <taxon>Panicum</taxon>
        <taxon>Panicum sect. Panicum</taxon>
    </lineage>
</organism>
<dbReference type="OrthoDB" id="2143914at2759"/>
<evidence type="ECO:0008006" key="12">
    <source>
        <dbReference type="Google" id="ProtNLM"/>
    </source>
</evidence>
<evidence type="ECO:0000256" key="2">
    <source>
        <dbReference type="ARBA" id="ARBA00022737"/>
    </source>
</evidence>
<feature type="compositionally biased region" description="Basic and acidic residues" evidence="7">
    <location>
        <begin position="506"/>
        <end position="535"/>
    </location>
</feature>
<keyword evidence="4" id="KW-0238">DNA-binding</keyword>
<dbReference type="STRING" id="4540.A0A3L6RM20"/>
<dbReference type="SMART" id="SM00717">
    <property type="entry name" value="SANT"/>
    <property type="match status" value="2"/>
</dbReference>
<keyword evidence="2" id="KW-0677">Repeat</keyword>
<dbReference type="Gene3D" id="1.10.10.60">
    <property type="entry name" value="Homeodomain-like"/>
    <property type="match status" value="2"/>
</dbReference>
<evidence type="ECO:0000259" key="8">
    <source>
        <dbReference type="PROSITE" id="PS50090"/>
    </source>
</evidence>
<evidence type="ECO:0000256" key="4">
    <source>
        <dbReference type="ARBA" id="ARBA00023125"/>
    </source>
</evidence>
<dbReference type="Pfam" id="PF00249">
    <property type="entry name" value="Myb_DNA-binding"/>
    <property type="match status" value="2"/>
</dbReference>
<feature type="domain" description="HTH myb-type" evidence="9">
    <location>
        <begin position="90"/>
        <end position="145"/>
    </location>
</feature>
<protein>
    <recommendedName>
        <fullName evidence="12">Transcription factor MYB44-like</fullName>
    </recommendedName>
</protein>
<dbReference type="PROSITE" id="PS50090">
    <property type="entry name" value="MYB_LIKE"/>
    <property type="match status" value="2"/>
</dbReference>
<sequence length="568" mass="61098">MSAPETAVSPAPQPPSDPPAVDDTDADAAHSNSTPMAVETQTLTEPPPQPQSHQASPPPSGEDDDVVVVSGASVGGDAAASAASAGNATMDERVRGAWSPEEDAVLSNLVEKLGARNWTLIARGIPGRSGKSCRLRWCNQLDPQVKRKPFTEEEDRIIMAAHSVHGNKWACIAKLLDGRTDNAIKNHWNSTLRRRHCNDGRCKHGVSVERSIPEVSRAVSEESWPLKDLSSFTAMDVRDAPVQTVTETSAGAWLIPDQCYSTQAVDPPYLSRPVAKIGAFRPYNLGHVSEPTQQETPSSVFKHDSTLKALTPESEVFKFADPTCFAAGVPNKCGHGCSSADKRTRKNSLLGPEFNEFEDHPPILSSSFASLVSEISSIAWMRSGASFLQPVELLLLGLDARLAPGDGPGDRPTPPARPETFLLALDKEQPAVEPAALRPAAGHAALMAVDSFESFRAVARQATRVVELDCPSRTGGRDARETDHDTTSAAAAGRRGTPDAYQSPSRKADEQKEPAESSEDRRIPQREQAEQRKSLPEISRVGVESKSRRPRCRGTTTTSCRLPDALAG</sequence>
<dbReference type="CDD" id="cd00167">
    <property type="entry name" value="SANT"/>
    <property type="match status" value="2"/>
</dbReference>
<feature type="domain" description="Myb-like" evidence="8">
    <location>
        <begin position="90"/>
        <end position="141"/>
    </location>
</feature>
<dbReference type="InterPro" id="IPR050560">
    <property type="entry name" value="MYB_TF"/>
</dbReference>
<evidence type="ECO:0000256" key="6">
    <source>
        <dbReference type="ARBA" id="ARBA00023242"/>
    </source>
</evidence>
<feature type="domain" description="Myb-like" evidence="8">
    <location>
        <begin position="142"/>
        <end position="192"/>
    </location>
</feature>
<evidence type="ECO:0000259" key="9">
    <source>
        <dbReference type="PROSITE" id="PS51294"/>
    </source>
</evidence>
<gene>
    <name evidence="10" type="ORF">C2845_PM13G13450</name>
</gene>
<dbReference type="InterPro" id="IPR001005">
    <property type="entry name" value="SANT/Myb"/>
</dbReference>
<feature type="domain" description="HTH myb-type" evidence="9">
    <location>
        <begin position="146"/>
        <end position="196"/>
    </location>
</feature>
<dbReference type="PROSITE" id="PS51294">
    <property type="entry name" value="HTH_MYB"/>
    <property type="match status" value="2"/>
</dbReference>
<dbReference type="GO" id="GO:0000981">
    <property type="term" value="F:DNA-binding transcription factor activity, RNA polymerase II-specific"/>
    <property type="evidence" value="ECO:0007669"/>
    <property type="project" value="TreeGrafter"/>
</dbReference>
<dbReference type="GO" id="GO:0005634">
    <property type="term" value="C:nucleus"/>
    <property type="evidence" value="ECO:0007669"/>
    <property type="project" value="UniProtKB-SubCell"/>
</dbReference>
<evidence type="ECO:0000256" key="5">
    <source>
        <dbReference type="ARBA" id="ARBA00023163"/>
    </source>
</evidence>
<evidence type="ECO:0000256" key="1">
    <source>
        <dbReference type="ARBA" id="ARBA00004123"/>
    </source>
</evidence>
<reference evidence="11" key="1">
    <citation type="journal article" date="2019" name="Nat. Commun.">
        <title>The genome of broomcorn millet.</title>
        <authorList>
            <person name="Zou C."/>
            <person name="Miki D."/>
            <person name="Li D."/>
            <person name="Tang Q."/>
            <person name="Xiao L."/>
            <person name="Rajput S."/>
            <person name="Deng P."/>
            <person name="Jia W."/>
            <person name="Huang R."/>
            <person name="Zhang M."/>
            <person name="Sun Y."/>
            <person name="Hu J."/>
            <person name="Fu X."/>
            <person name="Schnable P.S."/>
            <person name="Li F."/>
            <person name="Zhang H."/>
            <person name="Feng B."/>
            <person name="Zhu X."/>
            <person name="Liu R."/>
            <person name="Schnable J.C."/>
            <person name="Zhu J.-K."/>
            <person name="Zhang H."/>
        </authorList>
    </citation>
    <scope>NUCLEOTIDE SEQUENCE [LARGE SCALE GENOMIC DNA]</scope>
</reference>
<evidence type="ECO:0000256" key="7">
    <source>
        <dbReference type="SAM" id="MobiDB-lite"/>
    </source>
</evidence>
<dbReference type="SUPFAM" id="SSF46689">
    <property type="entry name" value="Homeodomain-like"/>
    <property type="match status" value="1"/>
</dbReference>